<keyword evidence="4 9" id="KW-0997">Cell inner membrane</keyword>
<dbReference type="EMBL" id="SLWW01000001">
    <property type="protein sequence ID" value="TCO74180.1"/>
    <property type="molecule type" value="Genomic_DNA"/>
</dbReference>
<dbReference type="InterPro" id="IPR055348">
    <property type="entry name" value="DctQ"/>
</dbReference>
<feature type="transmembrane region" description="Helical" evidence="9">
    <location>
        <begin position="72"/>
        <end position="90"/>
    </location>
</feature>
<protein>
    <recommendedName>
        <fullName evidence="9">TRAP transporter small permease protein</fullName>
    </recommendedName>
</protein>
<dbReference type="PANTHER" id="PTHR35011:SF4">
    <property type="entry name" value="SLL1102 PROTEIN"/>
    <property type="match status" value="1"/>
</dbReference>
<dbReference type="GO" id="GO:0005886">
    <property type="term" value="C:plasma membrane"/>
    <property type="evidence" value="ECO:0007669"/>
    <property type="project" value="UniProtKB-SubCell"/>
</dbReference>
<keyword evidence="5 9" id="KW-0812">Transmembrane</keyword>
<comment type="subunit">
    <text evidence="9">The complex comprises the extracytoplasmic solute receptor protein and the two transmembrane proteins.</text>
</comment>
<proteinExistence type="inferred from homology"/>
<evidence type="ECO:0000256" key="9">
    <source>
        <dbReference type="RuleBase" id="RU369079"/>
    </source>
</evidence>
<evidence type="ECO:0000256" key="8">
    <source>
        <dbReference type="ARBA" id="ARBA00038436"/>
    </source>
</evidence>
<dbReference type="GO" id="GO:0022857">
    <property type="term" value="F:transmembrane transporter activity"/>
    <property type="evidence" value="ECO:0007669"/>
    <property type="project" value="UniProtKB-UniRule"/>
</dbReference>
<dbReference type="Proteomes" id="UP000295142">
    <property type="component" value="Unassembled WGS sequence"/>
</dbReference>
<keyword evidence="12" id="KW-1185">Reference proteome</keyword>
<comment type="caution">
    <text evidence="9">Lacks conserved residue(s) required for the propagation of feature annotation.</text>
</comment>
<dbReference type="PANTHER" id="PTHR35011">
    <property type="entry name" value="2,3-DIKETO-L-GULONATE TRAP TRANSPORTER SMALL PERMEASE PROTEIN YIAM"/>
    <property type="match status" value="1"/>
</dbReference>
<keyword evidence="6 9" id="KW-1133">Transmembrane helix</keyword>
<feature type="domain" description="Tripartite ATP-independent periplasmic transporters DctQ component" evidence="10">
    <location>
        <begin position="61"/>
        <end position="178"/>
    </location>
</feature>
<sequence length="196" mass="21413">MSLPSRMERTGRVLMQIGAWPGRAAAWLLLPLLALVLLAVIGAQFRLSTLAEWQADLPLFGRSLTMSGLAELQWHLMAVMVMPGLAFALAEDRHVRVDLLYSAFGRRGKAGVNLLGDLLFLLPFCAVIGWLSLGFVEFAWKTGEQSDYGGLADRYLVKALMPIGFVFLALAALGRVLLETARLLGAEDSVPETWNG</sequence>
<evidence type="ECO:0000313" key="12">
    <source>
        <dbReference type="Proteomes" id="UP000295142"/>
    </source>
</evidence>
<comment type="similarity">
    <text evidence="8 9">Belongs to the TRAP transporter small permease family.</text>
</comment>
<evidence type="ECO:0000256" key="6">
    <source>
        <dbReference type="ARBA" id="ARBA00022989"/>
    </source>
</evidence>
<keyword evidence="7 9" id="KW-0472">Membrane</keyword>
<gene>
    <name evidence="11" type="ORF">EV655_101341</name>
</gene>
<evidence type="ECO:0000256" key="4">
    <source>
        <dbReference type="ARBA" id="ARBA00022519"/>
    </source>
</evidence>
<evidence type="ECO:0000256" key="2">
    <source>
        <dbReference type="ARBA" id="ARBA00022448"/>
    </source>
</evidence>
<organism evidence="11 12">
    <name type="scientific">Rhodovulum euryhalinum</name>
    <dbReference type="NCBI Taxonomy" id="35805"/>
    <lineage>
        <taxon>Bacteria</taxon>
        <taxon>Pseudomonadati</taxon>
        <taxon>Pseudomonadota</taxon>
        <taxon>Alphaproteobacteria</taxon>
        <taxon>Rhodobacterales</taxon>
        <taxon>Paracoccaceae</taxon>
        <taxon>Rhodovulum</taxon>
    </lineage>
</organism>
<reference evidence="11 12" key="1">
    <citation type="submission" date="2019-03" db="EMBL/GenBank/DDBJ databases">
        <title>Genomic Encyclopedia of Type Strains, Phase IV (KMG-IV): sequencing the most valuable type-strain genomes for metagenomic binning, comparative biology and taxonomic classification.</title>
        <authorList>
            <person name="Goeker M."/>
        </authorList>
    </citation>
    <scope>NUCLEOTIDE SEQUENCE [LARGE SCALE GENOMIC DNA]</scope>
    <source>
        <strain evidence="11 12">DSM 4868</strain>
    </source>
</reference>
<comment type="subcellular location">
    <subcellularLocation>
        <location evidence="1 9">Cell inner membrane</location>
        <topology evidence="1 9">Multi-pass membrane protein</topology>
    </subcellularLocation>
</comment>
<name>A0A4V2SB54_9RHOB</name>
<feature type="transmembrane region" description="Helical" evidence="9">
    <location>
        <begin position="111"/>
        <end position="135"/>
    </location>
</feature>
<evidence type="ECO:0000256" key="5">
    <source>
        <dbReference type="ARBA" id="ARBA00022692"/>
    </source>
</evidence>
<evidence type="ECO:0000313" key="11">
    <source>
        <dbReference type="EMBL" id="TCO74180.1"/>
    </source>
</evidence>
<dbReference type="AlphaFoldDB" id="A0A4V2SB54"/>
<accession>A0A4V2SB54</accession>
<comment type="function">
    <text evidence="9">Part of the tripartite ATP-independent periplasmic (TRAP) transport system.</text>
</comment>
<dbReference type="RefSeq" id="WP_132540802.1">
    <property type="nucleotide sequence ID" value="NZ_SLWW01000001.1"/>
</dbReference>
<keyword evidence="3" id="KW-1003">Cell membrane</keyword>
<evidence type="ECO:0000256" key="1">
    <source>
        <dbReference type="ARBA" id="ARBA00004429"/>
    </source>
</evidence>
<feature type="transmembrane region" description="Helical" evidence="9">
    <location>
        <begin position="155"/>
        <end position="178"/>
    </location>
</feature>
<evidence type="ECO:0000259" key="10">
    <source>
        <dbReference type="Pfam" id="PF04290"/>
    </source>
</evidence>
<dbReference type="Pfam" id="PF04290">
    <property type="entry name" value="DctQ"/>
    <property type="match status" value="1"/>
</dbReference>
<dbReference type="InterPro" id="IPR007387">
    <property type="entry name" value="TRAP_DctQ"/>
</dbReference>
<keyword evidence="2 9" id="KW-0813">Transport</keyword>
<comment type="caution">
    <text evidence="11">The sequence shown here is derived from an EMBL/GenBank/DDBJ whole genome shotgun (WGS) entry which is preliminary data.</text>
</comment>
<evidence type="ECO:0000256" key="7">
    <source>
        <dbReference type="ARBA" id="ARBA00023136"/>
    </source>
</evidence>
<evidence type="ECO:0000256" key="3">
    <source>
        <dbReference type="ARBA" id="ARBA00022475"/>
    </source>
</evidence>
<dbReference type="OrthoDB" id="4250245at2"/>